<dbReference type="InterPro" id="IPR029044">
    <property type="entry name" value="Nucleotide-diphossugar_trans"/>
</dbReference>
<evidence type="ECO:0000259" key="1">
    <source>
        <dbReference type="Pfam" id="PF00483"/>
    </source>
</evidence>
<dbReference type="Proteomes" id="UP000639859">
    <property type="component" value="Unassembled WGS sequence"/>
</dbReference>
<organism evidence="2 3">
    <name type="scientific">Caulobacter hibisci</name>
    <dbReference type="NCBI Taxonomy" id="2035993"/>
    <lineage>
        <taxon>Bacteria</taxon>
        <taxon>Pseudomonadati</taxon>
        <taxon>Pseudomonadota</taxon>
        <taxon>Alphaproteobacteria</taxon>
        <taxon>Caulobacterales</taxon>
        <taxon>Caulobacteraceae</taxon>
        <taxon>Caulobacter</taxon>
    </lineage>
</organism>
<accession>A0ABS0STV1</accession>
<name>A0ABS0STV1_9CAUL</name>
<dbReference type="PANTHER" id="PTHR22572">
    <property type="entry name" value="SUGAR-1-PHOSPHATE GUANYL TRANSFERASE"/>
    <property type="match status" value="1"/>
</dbReference>
<gene>
    <name evidence="2" type="ORF">I4Q42_03940</name>
</gene>
<dbReference type="Pfam" id="PF00483">
    <property type="entry name" value="NTP_transferase"/>
    <property type="match status" value="1"/>
</dbReference>
<sequence length="230" mass="24960">MRQVVVLAGGLGTRLGALTAAMPKPLMPVAGRPFLEHLLEKAHRHGFDRVLLLAGHLHERIEAWLAESRIAERLGLEVAINVEPAPLGTGGALVHALPVLDEAFLLVNGDTWFDFDWRALAQIEAHPFVVALRTVPHADRYERAVLEGGRIETFLPRDAAGAGPALINGGAYRIQRETIPDWPGAWSLEQRLLPDLVEQARLGGAVFEGTFIDIGLPEALDAAQALLARP</sequence>
<dbReference type="GO" id="GO:0016740">
    <property type="term" value="F:transferase activity"/>
    <property type="evidence" value="ECO:0007669"/>
    <property type="project" value="UniProtKB-KW"/>
</dbReference>
<dbReference type="InterPro" id="IPR050486">
    <property type="entry name" value="Mannose-1P_guanyltransferase"/>
</dbReference>
<feature type="domain" description="Nucleotidyl transferase" evidence="1">
    <location>
        <begin position="4"/>
        <end position="122"/>
    </location>
</feature>
<dbReference type="InterPro" id="IPR005835">
    <property type="entry name" value="NTP_transferase_dom"/>
</dbReference>
<keyword evidence="2" id="KW-0808">Transferase</keyword>
<dbReference type="RefSeq" id="WP_198574761.1">
    <property type="nucleotide sequence ID" value="NZ_JADWOX010000002.1"/>
</dbReference>
<protein>
    <submittedName>
        <fullName evidence="2">NTP transferase domain-containing protein</fullName>
    </submittedName>
</protein>
<dbReference type="EMBL" id="JADWOX010000002">
    <property type="protein sequence ID" value="MBI1682814.1"/>
    <property type="molecule type" value="Genomic_DNA"/>
</dbReference>
<comment type="caution">
    <text evidence="2">The sequence shown here is derived from an EMBL/GenBank/DDBJ whole genome shotgun (WGS) entry which is preliminary data.</text>
</comment>
<proteinExistence type="predicted"/>
<dbReference type="SUPFAM" id="SSF53448">
    <property type="entry name" value="Nucleotide-diphospho-sugar transferases"/>
    <property type="match status" value="1"/>
</dbReference>
<evidence type="ECO:0000313" key="2">
    <source>
        <dbReference type="EMBL" id="MBI1682814.1"/>
    </source>
</evidence>
<keyword evidence="3" id="KW-1185">Reference proteome</keyword>
<reference evidence="2 3" key="1">
    <citation type="submission" date="2020-11" db="EMBL/GenBank/DDBJ databases">
        <title>genome sequence of strain KACC 18849.</title>
        <authorList>
            <person name="Gao J."/>
            <person name="Zhang X."/>
        </authorList>
    </citation>
    <scope>NUCLEOTIDE SEQUENCE [LARGE SCALE GENOMIC DNA]</scope>
    <source>
        <strain evidence="2 3">KACC 18849</strain>
    </source>
</reference>
<dbReference type="Gene3D" id="3.90.550.10">
    <property type="entry name" value="Spore Coat Polysaccharide Biosynthesis Protein SpsA, Chain A"/>
    <property type="match status" value="1"/>
</dbReference>
<evidence type="ECO:0000313" key="3">
    <source>
        <dbReference type="Proteomes" id="UP000639859"/>
    </source>
</evidence>